<dbReference type="Proteomes" id="UP000010729">
    <property type="component" value="Unassembled WGS sequence"/>
</dbReference>
<dbReference type="RefSeq" id="WP_005266797.1">
    <property type="nucleotide sequence ID" value="NZ_ANPE02000059.1"/>
</dbReference>
<dbReference type="AlphaFoldDB" id="N1V791"/>
<comment type="caution">
    <text evidence="1">The sequence shown here is derived from an EMBL/GenBank/DDBJ whole genome shotgun (WGS) entry which is preliminary data.</text>
</comment>
<name>N1V791_9MICC</name>
<reference evidence="1 2" key="1">
    <citation type="journal article" date="2013" name="Genome Announc.">
        <title>Draft Genome Sequence of Arthrobacter crystallopoietes Strain BAB-32, Revealing Genes for Bioremediation.</title>
        <authorList>
            <person name="Joshi M.N."/>
            <person name="Pandit A.S."/>
            <person name="Sharma A."/>
            <person name="Pandya R.V."/>
            <person name="Desai S.M."/>
            <person name="Saxena A.K."/>
            <person name="Bagatharia S.B."/>
        </authorList>
    </citation>
    <scope>NUCLEOTIDE SEQUENCE [LARGE SCALE GENOMIC DNA]</scope>
    <source>
        <strain evidence="1 2">BAB-32</strain>
    </source>
</reference>
<accession>N1V791</accession>
<evidence type="ECO:0000313" key="1">
    <source>
        <dbReference type="EMBL" id="EMY35854.1"/>
    </source>
</evidence>
<keyword evidence="2" id="KW-1185">Reference proteome</keyword>
<organism evidence="1 2">
    <name type="scientific">Arthrobacter crystallopoietes BAB-32</name>
    <dbReference type="NCBI Taxonomy" id="1246476"/>
    <lineage>
        <taxon>Bacteria</taxon>
        <taxon>Bacillati</taxon>
        <taxon>Actinomycetota</taxon>
        <taxon>Actinomycetes</taxon>
        <taxon>Micrococcales</taxon>
        <taxon>Micrococcaceae</taxon>
        <taxon>Crystallibacter</taxon>
    </lineage>
</organism>
<gene>
    <name evidence="1" type="ORF">D477_002181</name>
</gene>
<proteinExistence type="predicted"/>
<protein>
    <submittedName>
        <fullName evidence="1">Uncharacterized protein</fullName>
    </submittedName>
</protein>
<sequence length="88" mass="8746">MSIKIDPAVPPRVQTRGFRSATVLFGVGALVAGLFSGPAAMAETDQSSPSPSPLISEPATAEVVNVSAPLITGEKLAAGGLVQSDGGQ</sequence>
<dbReference type="EMBL" id="ANPE02000059">
    <property type="protein sequence ID" value="EMY35854.1"/>
    <property type="molecule type" value="Genomic_DNA"/>
</dbReference>
<evidence type="ECO:0000313" key="2">
    <source>
        <dbReference type="Proteomes" id="UP000010729"/>
    </source>
</evidence>